<dbReference type="Proteomes" id="UP000332933">
    <property type="component" value="Unassembled WGS sequence"/>
</dbReference>
<dbReference type="AlphaFoldDB" id="A0A485KMT0"/>
<keyword evidence="3" id="KW-1185">Reference proteome</keyword>
<reference evidence="1" key="2">
    <citation type="submission" date="2019-06" db="EMBL/GenBank/DDBJ databases">
        <title>Genomics analysis of Aphanomyces spp. identifies a new class of oomycete effector associated with host adaptation.</title>
        <authorList>
            <person name="Gaulin E."/>
        </authorList>
    </citation>
    <scope>NUCLEOTIDE SEQUENCE</scope>
    <source>
        <strain evidence="1">CBS 578.67</strain>
    </source>
</reference>
<proteinExistence type="predicted"/>
<gene>
    <name evidence="2" type="primary">Aste57867_9347</name>
    <name evidence="1" type="ORF">As57867_009311</name>
    <name evidence="2" type="ORF">ASTE57867_9347</name>
</gene>
<evidence type="ECO:0000313" key="3">
    <source>
        <dbReference type="Proteomes" id="UP000332933"/>
    </source>
</evidence>
<accession>A0A485KMT0</accession>
<name>A0A485KMT0_9STRA</name>
<sequence>MFAFHAGLLPRHSTTLAVTSINPTTLPIWSVDANTQHATKLAPADAAFDAYSLASIAEIASLLTQLHRCRLPITLVSAILSMAGLYSEDDAIDTRKTVSGCAPMDLAYLRYDIPPPPRHPLLQVDTTTLVLECVSHDQGWCAFAHELNLTYASSSSWVEFEVLAADGRVLVARRPVCVNLRASSTYRRHRLDVADELVPGSQVVMHLRADDPEWANHACYARIALRRSWRLHS</sequence>
<evidence type="ECO:0000313" key="2">
    <source>
        <dbReference type="EMBL" id="VFT86228.1"/>
    </source>
</evidence>
<evidence type="ECO:0000313" key="1">
    <source>
        <dbReference type="EMBL" id="KAF0700116.1"/>
    </source>
</evidence>
<reference evidence="2 3" key="1">
    <citation type="submission" date="2019-03" db="EMBL/GenBank/DDBJ databases">
        <authorList>
            <person name="Gaulin E."/>
            <person name="Dumas B."/>
        </authorList>
    </citation>
    <scope>NUCLEOTIDE SEQUENCE [LARGE SCALE GENOMIC DNA]</scope>
    <source>
        <strain evidence="2">CBS 568.67</strain>
    </source>
</reference>
<dbReference type="EMBL" id="CAADRA010005158">
    <property type="protein sequence ID" value="VFT86228.1"/>
    <property type="molecule type" value="Genomic_DNA"/>
</dbReference>
<dbReference type="EMBL" id="VJMH01005137">
    <property type="protein sequence ID" value="KAF0700116.1"/>
    <property type="molecule type" value="Genomic_DNA"/>
</dbReference>
<dbReference type="OrthoDB" id="66095at2759"/>
<organism evidence="2 3">
    <name type="scientific">Aphanomyces stellatus</name>
    <dbReference type="NCBI Taxonomy" id="120398"/>
    <lineage>
        <taxon>Eukaryota</taxon>
        <taxon>Sar</taxon>
        <taxon>Stramenopiles</taxon>
        <taxon>Oomycota</taxon>
        <taxon>Saprolegniomycetes</taxon>
        <taxon>Saprolegniales</taxon>
        <taxon>Verrucalvaceae</taxon>
        <taxon>Aphanomyces</taxon>
    </lineage>
</organism>
<protein>
    <submittedName>
        <fullName evidence="2">Aste57867_9347 protein</fullName>
    </submittedName>
</protein>